<dbReference type="EMBL" id="CP123584">
    <property type="protein sequence ID" value="WZK89055.1"/>
    <property type="molecule type" value="Genomic_DNA"/>
</dbReference>
<evidence type="ECO:0000256" key="1">
    <source>
        <dbReference type="SAM" id="Coils"/>
    </source>
</evidence>
<keyword evidence="1" id="KW-0175">Coiled coil</keyword>
<evidence type="ECO:0000313" key="3">
    <source>
        <dbReference type="Proteomes" id="UP001623232"/>
    </source>
</evidence>
<organism evidence="2 3">
    <name type="scientific">Aliisedimentitalea scapharcae</name>
    <dbReference type="NCBI Taxonomy" id="1524259"/>
    <lineage>
        <taxon>Bacteria</taxon>
        <taxon>Pseudomonadati</taxon>
        <taxon>Pseudomonadota</taxon>
        <taxon>Alphaproteobacteria</taxon>
        <taxon>Rhodobacterales</taxon>
        <taxon>Roseobacteraceae</taxon>
        <taxon>Aliisedimentitalea</taxon>
    </lineage>
</organism>
<gene>
    <name evidence="2" type="ORF">QEZ52_00455</name>
</gene>
<name>A0ABZ2XW86_9RHOB</name>
<sequence length="139" mass="15625">MSDRLKTFTEIQKLCNNAKETETFWSRYRETTAKDNIDKYKAGFSVDDRNTSFTVKTSFSSYTGTYGSSSVYRFDGMDRDLLPKYMVRAMNELSEELFAKAAELMRNDAAAKLDKAQEEVSAMQAALDSVVAETSGEAS</sequence>
<feature type="coiled-coil region" evidence="1">
    <location>
        <begin position="99"/>
        <end position="133"/>
    </location>
</feature>
<reference evidence="2 3" key="1">
    <citation type="submission" date="2023-04" db="EMBL/GenBank/DDBJ databases">
        <title>Complete genome sequence of Alisedimentitalea scapharcae.</title>
        <authorList>
            <person name="Rong J.-C."/>
            <person name="Yi M.-L."/>
            <person name="Zhao Q."/>
        </authorList>
    </citation>
    <scope>NUCLEOTIDE SEQUENCE [LARGE SCALE GENOMIC DNA]</scope>
    <source>
        <strain evidence="2 3">KCTC 42119</strain>
    </source>
</reference>
<keyword evidence="3" id="KW-1185">Reference proteome</keyword>
<protein>
    <submittedName>
        <fullName evidence="2">Uncharacterized protein</fullName>
    </submittedName>
</protein>
<dbReference type="Proteomes" id="UP001623232">
    <property type="component" value="Chromosome"/>
</dbReference>
<evidence type="ECO:0000313" key="2">
    <source>
        <dbReference type="EMBL" id="WZK89055.1"/>
    </source>
</evidence>
<accession>A0ABZ2XW86</accession>
<proteinExistence type="predicted"/>
<dbReference type="RefSeq" id="WP_406646926.1">
    <property type="nucleotide sequence ID" value="NZ_CP123584.1"/>
</dbReference>